<comment type="caution">
    <text evidence="1">The sequence shown here is derived from an EMBL/GenBank/DDBJ whole genome shotgun (WGS) entry which is preliminary data.</text>
</comment>
<dbReference type="Pfam" id="PF13591">
    <property type="entry name" value="MerR_2"/>
    <property type="match status" value="1"/>
</dbReference>
<organism evidence="1 2">
    <name type="scientific">Aquiflexum gelatinilyticum</name>
    <dbReference type="NCBI Taxonomy" id="2961943"/>
    <lineage>
        <taxon>Bacteria</taxon>
        <taxon>Pseudomonadati</taxon>
        <taxon>Bacteroidota</taxon>
        <taxon>Cytophagia</taxon>
        <taxon>Cytophagales</taxon>
        <taxon>Cyclobacteriaceae</taxon>
        <taxon>Aquiflexum</taxon>
    </lineage>
</organism>
<name>A0A9X2SXE0_9BACT</name>
<protein>
    <submittedName>
        <fullName evidence="1">Chaperone modulator CbpM</fullName>
    </submittedName>
</protein>
<dbReference type="Proteomes" id="UP001142175">
    <property type="component" value="Unassembled WGS sequence"/>
</dbReference>
<dbReference type="EMBL" id="JANSUY010000001">
    <property type="protein sequence ID" value="MCR9013444.1"/>
    <property type="molecule type" value="Genomic_DNA"/>
</dbReference>
<reference evidence="1" key="1">
    <citation type="submission" date="2022-08" db="EMBL/GenBank/DDBJ databases">
        <authorList>
            <person name="Zhang D."/>
        </authorList>
    </citation>
    <scope>NUCLEOTIDE SEQUENCE</scope>
    <source>
        <strain evidence="1">XJ19-11</strain>
    </source>
</reference>
<accession>A0A9X2SXE0</accession>
<keyword evidence="2" id="KW-1185">Reference proteome</keyword>
<gene>
    <name evidence="1" type="ORF">NU887_00285</name>
</gene>
<sequence>MERINHISIQTFCQYHGIESKLVFTFQELGLVEIVEEEAEFFLEEKALTRMEQIVRLYKDLDLSPEGVEVVMGLLDKIEKLQEENFTLIKKLRKWEK</sequence>
<evidence type="ECO:0000313" key="2">
    <source>
        <dbReference type="Proteomes" id="UP001142175"/>
    </source>
</evidence>
<dbReference type="AlphaFoldDB" id="A0A9X2SXE0"/>
<dbReference type="Gene3D" id="1.10.1660.10">
    <property type="match status" value="1"/>
</dbReference>
<evidence type="ECO:0000313" key="1">
    <source>
        <dbReference type="EMBL" id="MCR9013444.1"/>
    </source>
</evidence>
<proteinExistence type="predicted"/>
<dbReference type="RefSeq" id="WP_258421347.1">
    <property type="nucleotide sequence ID" value="NZ_JANAEZ010000010.1"/>
</dbReference>